<dbReference type="STRING" id="247523.B0W48_20300"/>
<proteinExistence type="predicted"/>
<evidence type="ECO:0000313" key="2">
    <source>
        <dbReference type="Proteomes" id="UP000188243"/>
    </source>
</evidence>
<sequence>MDISKKQTEQKIEQLLCAMERAVQDNNWFKVKEADKKMHLLLGLSEKKPWFDSIEPQRRTLKKRYTKIISVIAKQQSDIKVKMQSHQNNKEGIEAYKELSEGSDL</sequence>
<protein>
    <recommendedName>
        <fullName evidence="3">Flagellar protein FliT</fullName>
    </recommendedName>
</protein>
<organism evidence="1 2">
    <name type="scientific">Pseudoalteromonas aliena</name>
    <dbReference type="NCBI Taxonomy" id="247523"/>
    <lineage>
        <taxon>Bacteria</taxon>
        <taxon>Pseudomonadati</taxon>
        <taxon>Pseudomonadota</taxon>
        <taxon>Gammaproteobacteria</taxon>
        <taxon>Alteromonadales</taxon>
        <taxon>Pseudoalteromonadaceae</taxon>
        <taxon>Pseudoalteromonas</taxon>
    </lineage>
</organism>
<accession>A0A1Q2H3H3</accession>
<dbReference type="EMBL" id="CP019628">
    <property type="protein sequence ID" value="AQQ01914.1"/>
    <property type="molecule type" value="Genomic_DNA"/>
</dbReference>
<dbReference type="RefSeq" id="WP_077538739.1">
    <property type="nucleotide sequence ID" value="NZ_CP019628.1"/>
</dbReference>
<name>A0A1Q2H3H3_9GAMM</name>
<dbReference type="AlphaFoldDB" id="A0A1Q2H3H3"/>
<gene>
    <name evidence="1" type="ORF">B0W48_20300</name>
</gene>
<evidence type="ECO:0000313" key="1">
    <source>
        <dbReference type="EMBL" id="AQQ01914.1"/>
    </source>
</evidence>
<dbReference type="Proteomes" id="UP000188243">
    <property type="component" value="Chromosome"/>
</dbReference>
<dbReference type="KEGG" id="paln:B0W48_20300"/>
<reference evidence="1 2" key="1">
    <citation type="submission" date="2017-02" db="EMBL/GenBank/DDBJ databases">
        <title>Complete genome sequence of the cold-active Pseudoalteromonas aliena strain EH1 isolated from Arctic seawater.</title>
        <authorList>
            <person name="Kim E."/>
            <person name="Heo E."/>
            <person name="Kim H."/>
            <person name="Kim D."/>
        </authorList>
    </citation>
    <scope>NUCLEOTIDE SEQUENCE [LARGE SCALE GENOMIC DNA]</scope>
    <source>
        <strain evidence="1 2">EH1</strain>
    </source>
</reference>
<evidence type="ECO:0008006" key="3">
    <source>
        <dbReference type="Google" id="ProtNLM"/>
    </source>
</evidence>